<feature type="domain" description="Protein FecR C-terminal" evidence="2">
    <location>
        <begin position="260"/>
        <end position="328"/>
    </location>
</feature>
<dbReference type="Pfam" id="PF16344">
    <property type="entry name" value="FecR_C"/>
    <property type="match status" value="1"/>
</dbReference>
<dbReference type="PANTHER" id="PTHR30273">
    <property type="entry name" value="PERIPLASMIC SIGNAL SENSOR AND SIGMA FACTOR ACTIVATOR FECR-RELATED"/>
    <property type="match status" value="1"/>
</dbReference>
<dbReference type="InterPro" id="IPR032508">
    <property type="entry name" value="FecR_C"/>
</dbReference>
<dbReference type="InterPro" id="IPR012373">
    <property type="entry name" value="Ferrdict_sens_TM"/>
</dbReference>
<dbReference type="Gene3D" id="3.55.50.30">
    <property type="match status" value="1"/>
</dbReference>
<feature type="domain" description="FecR protein" evidence="1">
    <location>
        <begin position="123"/>
        <end position="215"/>
    </location>
</feature>
<dbReference type="Pfam" id="PF04773">
    <property type="entry name" value="FecR"/>
    <property type="match status" value="1"/>
</dbReference>
<comment type="caution">
    <text evidence="3">The sequence shown here is derived from an EMBL/GenBank/DDBJ whole genome shotgun (WGS) entry which is preliminary data.</text>
</comment>
<dbReference type="InterPro" id="IPR006860">
    <property type="entry name" value="FecR"/>
</dbReference>
<reference evidence="3 4" key="1">
    <citation type="submission" date="2024-03" db="EMBL/GenBank/DDBJ databases">
        <title>Sequence of Lycoming College Course Isolates.</title>
        <authorList>
            <person name="Plotts O."/>
            <person name="Newman J."/>
        </authorList>
    </citation>
    <scope>NUCLEOTIDE SEQUENCE [LARGE SCALE GENOMIC DNA]</scope>
    <source>
        <strain evidence="3 4">CJB-3</strain>
    </source>
</reference>
<protein>
    <submittedName>
        <fullName evidence="3">FecR domain-containing protein</fullName>
    </submittedName>
</protein>
<evidence type="ECO:0000259" key="1">
    <source>
        <dbReference type="Pfam" id="PF04773"/>
    </source>
</evidence>
<evidence type="ECO:0000313" key="4">
    <source>
        <dbReference type="Proteomes" id="UP001378956"/>
    </source>
</evidence>
<gene>
    <name evidence="3" type="ORF">WAE58_13455</name>
</gene>
<name>A0ABU8NNE7_9SPHI</name>
<sequence>MDNKLWDCIVKRLSAEETAESAAMLDAWLIENRGHQEEYLKIQVLWKLTEKLPAQEQLDFEIVRERISETNPTPQLTLVDNAARWWKYGLAAAMTGIFLLTALFYYRSAQNSAQPEEWVLKSAGAGKMIRVLLPDSTLVWLNSGSEIRYKRDFRDNKLRLVKLKGEAYFEVTHDSSHPFVVSSAGMNTTVYGTSFNVRAYDTEGVMVVAVNSGKVGVTTSETTKAVFLLPSEKLIYNRGKSVAHKISISSSDVDSWVSGELIFEQTPFNEVFEALERKYNIKINTGKTNYTGCKLTARFRNKSINEVLKTLNLSMNIRSKFVGQTIYIEGGGSCSSNK</sequence>
<evidence type="ECO:0000313" key="3">
    <source>
        <dbReference type="EMBL" id="MEJ2903444.1"/>
    </source>
</evidence>
<dbReference type="Proteomes" id="UP001378956">
    <property type="component" value="Unassembled WGS sequence"/>
</dbReference>
<dbReference type="Gene3D" id="2.60.120.1440">
    <property type="match status" value="1"/>
</dbReference>
<organism evidence="3 4">
    <name type="scientific">Pedobacter panaciterrae</name>
    <dbReference type="NCBI Taxonomy" id="363849"/>
    <lineage>
        <taxon>Bacteria</taxon>
        <taxon>Pseudomonadati</taxon>
        <taxon>Bacteroidota</taxon>
        <taxon>Sphingobacteriia</taxon>
        <taxon>Sphingobacteriales</taxon>
        <taxon>Sphingobacteriaceae</taxon>
        <taxon>Pedobacter</taxon>
    </lineage>
</organism>
<proteinExistence type="predicted"/>
<evidence type="ECO:0000259" key="2">
    <source>
        <dbReference type="Pfam" id="PF16344"/>
    </source>
</evidence>
<keyword evidence="4" id="KW-1185">Reference proteome</keyword>
<dbReference type="PANTHER" id="PTHR30273:SF2">
    <property type="entry name" value="PROTEIN FECR"/>
    <property type="match status" value="1"/>
</dbReference>
<dbReference type="RefSeq" id="WP_337716683.1">
    <property type="nucleotide sequence ID" value="NZ_JBBEUB010000004.1"/>
</dbReference>
<accession>A0ABU8NNE7</accession>
<dbReference type="PIRSF" id="PIRSF018266">
    <property type="entry name" value="FecR"/>
    <property type="match status" value="1"/>
</dbReference>
<dbReference type="EMBL" id="JBBEUB010000004">
    <property type="protein sequence ID" value="MEJ2903444.1"/>
    <property type="molecule type" value="Genomic_DNA"/>
</dbReference>